<keyword evidence="4" id="KW-0798">TonB box</keyword>
<keyword evidence="9" id="KW-1185">Reference proteome</keyword>
<evidence type="ECO:0000256" key="5">
    <source>
        <dbReference type="SAM" id="SignalP"/>
    </source>
</evidence>
<keyword evidence="3" id="KW-0998">Cell outer membrane</keyword>
<sequence length="1140" mass="122453">MKTFQKNTLYGLAASVSAVALFAGAPAAAQEVDCDVDPTAEECDDVVSVTDDGVSTVSEDEAIVVTGTRVRRDTYTSISPLQVLTTEAERDVGEFDAAQILQRSEAAAGVQIDATFQGFVLDNGPGSQTLNLRGLGADRTLLLVNGRRLAPAGVEGAPSAPSINLLPTSLIARYDLLLDGASSVYGSDAVAGVGNIVLRQDFDGLELFASGNLNEQSNGGHDFTVSGAYGIDMERGFIGIGAEYSYRDEVTFGDRDFLSGCSTHYEVTDSGEIRTLGLRDNATVMNRTPGVSVAESPCVVDGISGRLFNAYTRFGSVYFPANGNIANIPGLGYGESTDAFGVDLDTNGDGIRDVDFQNVNTNGSNLDESLISQQKLYNVMAYGEYQLTDDDYEITPFFEANYSRAEISSDNTGIPQLFPYVSDFNAFNPCNFVTGTGVDCRDADNQLQQLYPGQANFGRLNPLSTGFALPVQPIVAIAGDRNNFDIVQEQYRGVLGIRGNLPFIDDTWTFELSGVYSRSEGSSVRRGIREDRLALALGIDPTADFDGDGIVDNDGDGTADDYDPNYDVFTLLGDTQYIGECNGAGLANPDLAAPDLNAGSCVPVNMFAPSVMTGAIGDFATQAERDYVFGVRSFDTTYEQFLLSFYATGEVLQLPAGPVSLVVGGEYREDSIESLPDLTASQGLFFGFFADQGAVGSKYIVEGFGELDVPVFDSETWGQFDLNVSGRVTEEEFYGTAGTYSIKAGWRIIPSVLVKASYGTSFRAPNLRENFLAGQSGFLTLFDPCAVPAEAFNAGAGGYQANLDTRDQAIIANCQREGRDPFTVGIDNQGLNTLANSSVEITSGGSLDLNPETSRSLTVGLSVAESYGDLDFAFNFNYYDIKIEGSIVEPSSQFIINDCFTRQDGIRSPFCDRIDFDTAATSRMLVSDVAAGFINLNEEVVKGIDMNANFDYGIPMGGEVLELGLNLRANHLIERSTLFIDDTGVPSLDEDQGEFGFPGWTGRATFTAGYGPVTFTWQTRYIGDTEQQADGIDPLDDAFGNLGTGFLGDTCTGNGTANVPGDGVFCRDIGYADEYFVHTASVRYEFSDWLTLRAGVTNVFDTDPPLIDCNEPISCRSNTPLGNGYDLNGREFFGSVNMRF</sequence>
<feature type="domain" description="TonB-dependent receptor plug" evidence="7">
    <location>
        <begin position="79"/>
        <end position="193"/>
    </location>
</feature>
<protein>
    <submittedName>
        <fullName evidence="8">TonB-dependent receptor</fullName>
    </submittedName>
</protein>
<dbReference type="Proteomes" id="UP001497045">
    <property type="component" value="Unassembled WGS sequence"/>
</dbReference>
<organism evidence="8 9">
    <name type="scientific">Aurantiacibacter gilvus</name>
    <dbReference type="NCBI Taxonomy" id="3139141"/>
    <lineage>
        <taxon>Bacteria</taxon>
        <taxon>Pseudomonadati</taxon>
        <taxon>Pseudomonadota</taxon>
        <taxon>Alphaproteobacteria</taxon>
        <taxon>Sphingomonadales</taxon>
        <taxon>Erythrobacteraceae</taxon>
        <taxon>Aurantiacibacter</taxon>
    </lineage>
</organism>
<comment type="subcellular location">
    <subcellularLocation>
        <location evidence="1 4">Cell outer membrane</location>
    </subcellularLocation>
</comment>
<evidence type="ECO:0000256" key="1">
    <source>
        <dbReference type="ARBA" id="ARBA00004442"/>
    </source>
</evidence>
<gene>
    <name evidence="8" type="ORF">AAEO60_02120</name>
</gene>
<accession>A0ABU9IB64</accession>
<dbReference type="PANTHER" id="PTHR47234:SF1">
    <property type="entry name" value="TONB-DEPENDENT RECEPTOR"/>
    <property type="match status" value="1"/>
</dbReference>
<keyword evidence="2 4" id="KW-0472">Membrane</keyword>
<evidence type="ECO:0000313" key="9">
    <source>
        <dbReference type="Proteomes" id="UP001497045"/>
    </source>
</evidence>
<dbReference type="Pfam" id="PF07715">
    <property type="entry name" value="Plug"/>
    <property type="match status" value="1"/>
</dbReference>
<feature type="signal peptide" evidence="5">
    <location>
        <begin position="1"/>
        <end position="29"/>
    </location>
</feature>
<evidence type="ECO:0000256" key="4">
    <source>
        <dbReference type="RuleBase" id="RU003357"/>
    </source>
</evidence>
<keyword evidence="5" id="KW-0732">Signal</keyword>
<dbReference type="PANTHER" id="PTHR47234">
    <property type="match status" value="1"/>
</dbReference>
<comment type="caution">
    <text evidence="8">The sequence shown here is derived from an EMBL/GenBank/DDBJ whole genome shotgun (WGS) entry which is preliminary data.</text>
</comment>
<proteinExistence type="inferred from homology"/>
<dbReference type="Gene3D" id="2.40.170.20">
    <property type="entry name" value="TonB-dependent receptor, beta-barrel domain"/>
    <property type="match status" value="1"/>
</dbReference>
<feature type="chain" id="PRO_5046748980" evidence="5">
    <location>
        <begin position="30"/>
        <end position="1140"/>
    </location>
</feature>
<evidence type="ECO:0000256" key="2">
    <source>
        <dbReference type="ARBA" id="ARBA00023136"/>
    </source>
</evidence>
<comment type="similarity">
    <text evidence="4">Belongs to the TonB-dependent receptor family.</text>
</comment>
<reference evidence="8 9" key="1">
    <citation type="submission" date="2024-04" db="EMBL/GenBank/DDBJ databases">
        <title>Aurantiacibacter sp. DGU6 16S ribosomal RNA gene Genome sequencing and assembly.</title>
        <authorList>
            <person name="Park S."/>
        </authorList>
    </citation>
    <scope>NUCLEOTIDE SEQUENCE [LARGE SCALE GENOMIC DNA]</scope>
    <source>
        <strain evidence="8 9">DGU6</strain>
    </source>
</reference>
<feature type="domain" description="TonB-dependent receptor-like beta-barrel" evidence="6">
    <location>
        <begin position="624"/>
        <end position="1099"/>
    </location>
</feature>
<dbReference type="InterPro" id="IPR036942">
    <property type="entry name" value="Beta-barrel_TonB_sf"/>
</dbReference>
<dbReference type="EMBL" id="JBBYHV010000001">
    <property type="protein sequence ID" value="MEL1249460.1"/>
    <property type="molecule type" value="Genomic_DNA"/>
</dbReference>
<dbReference type="Gene3D" id="2.170.130.10">
    <property type="entry name" value="TonB-dependent receptor, plug domain"/>
    <property type="match status" value="1"/>
</dbReference>
<dbReference type="InterPro" id="IPR000531">
    <property type="entry name" value="Beta-barrel_TonB"/>
</dbReference>
<dbReference type="Pfam" id="PF00593">
    <property type="entry name" value="TonB_dep_Rec_b-barrel"/>
    <property type="match status" value="1"/>
</dbReference>
<dbReference type="RefSeq" id="WP_341671997.1">
    <property type="nucleotide sequence ID" value="NZ_JBBYHV010000001.1"/>
</dbReference>
<dbReference type="SUPFAM" id="SSF56935">
    <property type="entry name" value="Porins"/>
    <property type="match status" value="1"/>
</dbReference>
<name>A0ABU9IB64_9SPHN</name>
<evidence type="ECO:0000259" key="6">
    <source>
        <dbReference type="Pfam" id="PF00593"/>
    </source>
</evidence>
<dbReference type="InterPro" id="IPR037066">
    <property type="entry name" value="Plug_dom_sf"/>
</dbReference>
<evidence type="ECO:0000256" key="3">
    <source>
        <dbReference type="ARBA" id="ARBA00023237"/>
    </source>
</evidence>
<keyword evidence="8" id="KW-0675">Receptor</keyword>
<dbReference type="InterPro" id="IPR012910">
    <property type="entry name" value="Plug_dom"/>
</dbReference>
<evidence type="ECO:0000259" key="7">
    <source>
        <dbReference type="Pfam" id="PF07715"/>
    </source>
</evidence>
<evidence type="ECO:0000313" key="8">
    <source>
        <dbReference type="EMBL" id="MEL1249460.1"/>
    </source>
</evidence>